<sequence>MKKKLAFVDLTNFIDWPVGGMLQYELTILKYLNEYFDIDLWGVSVDGKSEKNISLNNTNYHIKIWGNVKTKNKILPNYWRGLFISKRNKDCFKDYDYIYVHTGSCAVGLNFIINHNYTKLIYHQHGLSHLNDYSIMSLIQRPFVNWAQRISDIIFIVSSKKEVENYVKRSMNGASGKFLHVLSPIELDNNLIMKTRDKIPNKKKINKFIYTGRLDSHKDVKTVIKAFSIYHKNHNDATLTIVGEGDKRKELEDIVTNLKLKESITFTGAVPHQEINNYLSSADVYLTASIGEGMSIAVLEAYMNGLPIVCFDVPGLCQQVINGKTGVVINERDPVKMYEGMILAISNYKKLALGCLDEVKKYDAKELSKYIALNIMED</sequence>
<dbReference type="Proteomes" id="UP000753219">
    <property type="component" value="Unassembled WGS sequence"/>
</dbReference>
<evidence type="ECO:0000313" key="2">
    <source>
        <dbReference type="EMBL" id="MBS4884443.1"/>
    </source>
</evidence>
<dbReference type="EMBL" id="JAGZMZ010000015">
    <property type="protein sequence ID" value="MBS4884443.1"/>
    <property type="molecule type" value="Genomic_DNA"/>
</dbReference>
<dbReference type="SUPFAM" id="SSF53756">
    <property type="entry name" value="UDP-Glycosyltransferase/glycogen phosphorylase"/>
    <property type="match status" value="1"/>
</dbReference>
<dbReference type="GO" id="GO:0016757">
    <property type="term" value="F:glycosyltransferase activity"/>
    <property type="evidence" value="ECO:0007669"/>
    <property type="project" value="InterPro"/>
</dbReference>
<name>A0A942ZZQ1_9FIRM</name>
<dbReference type="Pfam" id="PF00534">
    <property type="entry name" value="Glycos_transf_1"/>
    <property type="match status" value="1"/>
</dbReference>
<comment type="caution">
    <text evidence="2">The sequence shown here is derived from an EMBL/GenBank/DDBJ whole genome shotgun (WGS) entry which is preliminary data.</text>
</comment>
<dbReference type="AlphaFoldDB" id="A0A942ZZQ1"/>
<proteinExistence type="predicted"/>
<reference evidence="2" key="1">
    <citation type="submission" date="2021-02" db="EMBL/GenBank/DDBJ databases">
        <title>Infant gut strain persistence is associated with maternal origin, phylogeny, and functional potential including surface adhesion and iron acquisition.</title>
        <authorList>
            <person name="Lou Y.C."/>
        </authorList>
    </citation>
    <scope>NUCLEOTIDE SEQUENCE</scope>
    <source>
        <strain evidence="2">L3_108_103G1_dasL3_108_103G1_concoct_2</strain>
    </source>
</reference>
<dbReference type="InterPro" id="IPR001296">
    <property type="entry name" value="Glyco_trans_1"/>
</dbReference>
<accession>A0A942ZZQ1</accession>
<gene>
    <name evidence="2" type="ORF">KHZ85_06725</name>
</gene>
<dbReference type="PANTHER" id="PTHR45947:SF3">
    <property type="entry name" value="SULFOQUINOVOSYL TRANSFERASE SQD2"/>
    <property type="match status" value="1"/>
</dbReference>
<protein>
    <submittedName>
        <fullName evidence="2">Glycosyltransferase family 4 protein</fullName>
    </submittedName>
</protein>
<dbReference type="CDD" id="cd03801">
    <property type="entry name" value="GT4_PimA-like"/>
    <property type="match status" value="1"/>
</dbReference>
<evidence type="ECO:0000313" key="3">
    <source>
        <dbReference type="Proteomes" id="UP000753219"/>
    </source>
</evidence>
<dbReference type="Gene3D" id="3.40.50.2000">
    <property type="entry name" value="Glycogen Phosphorylase B"/>
    <property type="match status" value="2"/>
</dbReference>
<dbReference type="PANTHER" id="PTHR45947">
    <property type="entry name" value="SULFOQUINOVOSYL TRANSFERASE SQD2"/>
    <property type="match status" value="1"/>
</dbReference>
<feature type="domain" description="Glycosyl transferase family 1" evidence="1">
    <location>
        <begin position="195"/>
        <end position="350"/>
    </location>
</feature>
<dbReference type="InterPro" id="IPR050194">
    <property type="entry name" value="Glycosyltransferase_grp1"/>
</dbReference>
<organism evidence="2 3">
    <name type="scientific">Amedibacillus dolichus</name>
    <dbReference type="NCBI Taxonomy" id="31971"/>
    <lineage>
        <taxon>Bacteria</taxon>
        <taxon>Bacillati</taxon>
        <taxon>Bacillota</taxon>
        <taxon>Erysipelotrichia</taxon>
        <taxon>Erysipelotrichales</taxon>
        <taxon>Erysipelotrichaceae</taxon>
        <taxon>Amedibacillus</taxon>
    </lineage>
</organism>
<dbReference type="RefSeq" id="WP_278640354.1">
    <property type="nucleotide sequence ID" value="NZ_JAGZMZ010000015.1"/>
</dbReference>
<evidence type="ECO:0000259" key="1">
    <source>
        <dbReference type="Pfam" id="PF00534"/>
    </source>
</evidence>